<dbReference type="SUPFAM" id="SSF52317">
    <property type="entry name" value="Class I glutamine amidotransferase-like"/>
    <property type="match status" value="1"/>
</dbReference>
<dbReference type="InterPro" id="IPR027461">
    <property type="entry name" value="Carboxypeptidase_A_C_sf"/>
</dbReference>
<dbReference type="CDD" id="cd07062">
    <property type="entry name" value="Peptidase_S66_mccF_like"/>
    <property type="match status" value="1"/>
</dbReference>
<dbReference type="EMBL" id="AP019822">
    <property type="protein sequence ID" value="BBM35112.1"/>
    <property type="molecule type" value="Genomic_DNA"/>
</dbReference>
<feature type="domain" description="LD-carboxypeptidase N-terminal" evidence="3">
    <location>
        <begin position="13"/>
        <end position="138"/>
    </location>
</feature>
<dbReference type="InterPro" id="IPR040449">
    <property type="entry name" value="Peptidase_S66_N"/>
</dbReference>
<keyword evidence="5" id="KW-0645">Protease</keyword>
<evidence type="ECO:0000256" key="2">
    <source>
        <dbReference type="ARBA" id="ARBA00022801"/>
    </source>
</evidence>
<organism evidence="5 6">
    <name type="scientific">Pseudoleptotrichia goodfellowii</name>
    <dbReference type="NCBI Taxonomy" id="157692"/>
    <lineage>
        <taxon>Bacteria</taxon>
        <taxon>Fusobacteriati</taxon>
        <taxon>Fusobacteriota</taxon>
        <taxon>Fusobacteriia</taxon>
        <taxon>Fusobacteriales</taxon>
        <taxon>Leptotrichiaceae</taxon>
        <taxon>Pseudoleptotrichia</taxon>
    </lineage>
</organism>
<dbReference type="PANTHER" id="PTHR30237">
    <property type="entry name" value="MURAMOYLTETRAPEPTIDE CARBOXYPEPTIDASE"/>
    <property type="match status" value="1"/>
</dbReference>
<proteinExistence type="inferred from homology"/>
<dbReference type="Pfam" id="PF17676">
    <property type="entry name" value="Peptidase_S66C"/>
    <property type="match status" value="1"/>
</dbReference>
<dbReference type="InterPro" id="IPR027478">
    <property type="entry name" value="LdcA_N"/>
</dbReference>
<reference evidence="5 6" key="1">
    <citation type="submission" date="2019-07" db="EMBL/GenBank/DDBJ databases">
        <title>Complete Genome Sequence of Leptotrichia goodfellowii Strain JCM 16774.</title>
        <authorList>
            <person name="Watanabe S."/>
            <person name="Cui L."/>
        </authorList>
    </citation>
    <scope>NUCLEOTIDE SEQUENCE [LARGE SCALE GENOMIC DNA]</scope>
    <source>
        <strain evidence="5 6">JCM16774</strain>
    </source>
</reference>
<dbReference type="STRING" id="714315.GCA_000516535_00019"/>
<protein>
    <submittedName>
        <fullName evidence="5">LD-carboxypeptidase</fullName>
    </submittedName>
</protein>
<comment type="similarity">
    <text evidence="1">Belongs to the peptidase S66 family.</text>
</comment>
<dbReference type="PIRSF" id="PIRSF028757">
    <property type="entry name" value="LD-carboxypeptidase"/>
    <property type="match status" value="1"/>
</dbReference>
<dbReference type="InterPro" id="IPR040921">
    <property type="entry name" value="Peptidase_S66C"/>
</dbReference>
<keyword evidence="5" id="KW-0121">Carboxypeptidase</keyword>
<dbReference type="Gene3D" id="3.50.30.60">
    <property type="entry name" value="LD-carboxypeptidase A C-terminal domain-like"/>
    <property type="match status" value="1"/>
</dbReference>
<dbReference type="GO" id="GO:0004180">
    <property type="term" value="F:carboxypeptidase activity"/>
    <property type="evidence" value="ECO:0007669"/>
    <property type="project" value="UniProtKB-KW"/>
</dbReference>
<dbReference type="InterPro" id="IPR003507">
    <property type="entry name" value="S66_fam"/>
</dbReference>
<dbReference type="Proteomes" id="UP000321606">
    <property type="component" value="Chromosome"/>
</dbReference>
<accession>A0A510J781</accession>
<evidence type="ECO:0000313" key="6">
    <source>
        <dbReference type="Proteomes" id="UP000321606"/>
    </source>
</evidence>
<evidence type="ECO:0000256" key="1">
    <source>
        <dbReference type="ARBA" id="ARBA00010233"/>
    </source>
</evidence>
<evidence type="ECO:0000259" key="4">
    <source>
        <dbReference type="Pfam" id="PF17676"/>
    </source>
</evidence>
<dbReference type="Pfam" id="PF02016">
    <property type="entry name" value="Peptidase_S66"/>
    <property type="match status" value="1"/>
</dbReference>
<name>A0A510J781_9FUSO</name>
<gene>
    <name evidence="5" type="ORF">JCM16774_0017</name>
</gene>
<evidence type="ECO:0000259" key="3">
    <source>
        <dbReference type="Pfam" id="PF02016"/>
    </source>
</evidence>
<dbReference type="OrthoDB" id="9807329at2"/>
<dbReference type="PANTHER" id="PTHR30237:SF4">
    <property type="entry name" value="LD-CARBOXYPEPTIDASE C-TERMINAL DOMAIN-CONTAINING PROTEIN"/>
    <property type="match status" value="1"/>
</dbReference>
<feature type="domain" description="LD-carboxypeptidase C-terminal" evidence="4">
    <location>
        <begin position="212"/>
        <end position="340"/>
    </location>
</feature>
<sequence>MNKPKSLKRGDTVAVVSLSRGVLGESFCNHQKLLGTKRLEKMGFNVVFMPNSLKGIEYLENHPEKRAEDLKNAFKNPDIKGILCAIGGIDGYKIFPYLMEDEEFISLVKENPKLFTGFSDTTVHHLMFHRLGMQSFYGPSFLTDIAELDDNLLPYTEKYWNIYSGSALNEINSSDIWYEERTDFSEKSLGIPRISHKENRGFELLQGKENFSGKLLGGCIESIYNVISGERFSEQKEICDKYNIFPTKDEWKEKILFIETAEGKSSPEKYKKMLEAIKEKGVFKVISGIIVGKPQDEAYYEEYKSILKEVVDNPELPVLYNVNFGHAYPRCVLPYGLKIEYNHSERKIIFKENIFSE</sequence>
<dbReference type="KEGG" id="lgo:JCM16774_0017"/>
<dbReference type="Gene3D" id="3.40.50.10740">
    <property type="entry name" value="Class I glutamine amidotransferase-like"/>
    <property type="match status" value="1"/>
</dbReference>
<evidence type="ECO:0000313" key="5">
    <source>
        <dbReference type="EMBL" id="BBM35112.1"/>
    </source>
</evidence>
<dbReference type="RefSeq" id="WP_026736776.1">
    <property type="nucleotide sequence ID" value="NZ_AP019822.1"/>
</dbReference>
<keyword evidence="2" id="KW-0378">Hydrolase</keyword>
<dbReference type="SUPFAM" id="SSF141986">
    <property type="entry name" value="LD-carboxypeptidase A C-terminal domain-like"/>
    <property type="match status" value="1"/>
</dbReference>
<dbReference type="InterPro" id="IPR029062">
    <property type="entry name" value="Class_I_gatase-like"/>
</dbReference>
<dbReference type="AlphaFoldDB" id="A0A510J781"/>